<evidence type="ECO:0000313" key="2">
    <source>
        <dbReference type="Proteomes" id="UP000623608"/>
    </source>
</evidence>
<dbReference type="AlphaFoldDB" id="A0A919NN05"/>
<dbReference type="RefSeq" id="WP_203808670.1">
    <property type="nucleotide sequence ID" value="NZ_BOMY01000031.1"/>
</dbReference>
<evidence type="ECO:0000313" key="1">
    <source>
        <dbReference type="EMBL" id="GIF21790.1"/>
    </source>
</evidence>
<dbReference type="Proteomes" id="UP000623608">
    <property type="component" value="Unassembled WGS sequence"/>
</dbReference>
<name>A0A919NN05_9ACTN</name>
<keyword evidence="2" id="KW-1185">Reference proteome</keyword>
<proteinExistence type="predicted"/>
<accession>A0A919NN05</accession>
<organism evidence="1 2">
    <name type="scientific">Paractinoplanes tereljensis</name>
    <dbReference type="NCBI Taxonomy" id="571912"/>
    <lineage>
        <taxon>Bacteria</taxon>
        <taxon>Bacillati</taxon>
        <taxon>Actinomycetota</taxon>
        <taxon>Actinomycetes</taxon>
        <taxon>Micromonosporales</taxon>
        <taxon>Micromonosporaceae</taxon>
        <taxon>Paractinoplanes</taxon>
    </lineage>
</organism>
<gene>
    <name evidence="1" type="ORF">Ate02nite_45200</name>
</gene>
<protein>
    <submittedName>
        <fullName evidence="1">Uncharacterized protein</fullName>
    </submittedName>
</protein>
<comment type="caution">
    <text evidence="1">The sequence shown here is derived from an EMBL/GenBank/DDBJ whole genome shotgun (WGS) entry which is preliminary data.</text>
</comment>
<reference evidence="1" key="1">
    <citation type="submission" date="2021-01" db="EMBL/GenBank/DDBJ databases">
        <title>Whole genome shotgun sequence of Actinoplanes tereljensis NBRC 105297.</title>
        <authorList>
            <person name="Komaki H."/>
            <person name="Tamura T."/>
        </authorList>
    </citation>
    <scope>NUCLEOTIDE SEQUENCE</scope>
    <source>
        <strain evidence="1">NBRC 105297</strain>
    </source>
</reference>
<dbReference type="EMBL" id="BOMY01000031">
    <property type="protein sequence ID" value="GIF21790.1"/>
    <property type="molecule type" value="Genomic_DNA"/>
</dbReference>
<sequence length="71" mass="7732">MADLALPHVDGPYPAGYRAIRWASGLIFKASMRDHRVNHRVGQVTTLLAHPSALAEPRFLMRALAIGARAA</sequence>